<reference evidence="1 2" key="2">
    <citation type="submission" date="2024-02" db="EMBL/GenBank/DDBJ databases">
        <title>The Genome Sequence of Enterococcus sp. DIV0159.</title>
        <authorList>
            <person name="Earl A."/>
            <person name="Manson A."/>
            <person name="Gilmore M."/>
            <person name="Sanders J."/>
            <person name="Shea T."/>
            <person name="Howe W."/>
            <person name="Livny J."/>
            <person name="Cuomo C."/>
            <person name="Neafsey D."/>
            <person name="Birren B."/>
        </authorList>
    </citation>
    <scope>NUCLEOTIDE SEQUENCE [LARGE SCALE GENOMIC DNA]</scope>
    <source>
        <strain evidence="1 2">665A</strain>
    </source>
</reference>
<evidence type="ECO:0000313" key="1">
    <source>
        <dbReference type="EMBL" id="MEO1772252.1"/>
    </source>
</evidence>
<protein>
    <recommendedName>
        <fullName evidence="3">DNA-binding domain-containing protein</fullName>
    </recommendedName>
</protein>
<proteinExistence type="predicted"/>
<reference evidence="1 2" key="1">
    <citation type="submission" date="2021-03" db="EMBL/GenBank/DDBJ databases">
        <authorList>
            <person name="Gilmore M.S."/>
            <person name="Schwartzman J."/>
            <person name="Van Tyne D."/>
            <person name="Martin M."/>
            <person name="Earl A.M."/>
            <person name="Manson A.L."/>
            <person name="Straub T."/>
            <person name="Salamzade R."/>
            <person name="Saavedra J."/>
            <person name="Lebreton F."/>
            <person name="Prichula J."/>
            <person name="Schaufler K."/>
            <person name="Gaca A."/>
            <person name="Sgardioli B."/>
            <person name="Wagenaar J."/>
            <person name="Strong T."/>
        </authorList>
    </citation>
    <scope>NUCLEOTIDE SEQUENCE [LARGE SCALE GENOMIC DNA]</scope>
    <source>
        <strain evidence="1 2">665A</strain>
    </source>
</reference>
<organism evidence="1 2">
    <name type="scientific">Candidatus Enterococcus ferrettii</name>
    <dbReference type="NCBI Taxonomy" id="2815324"/>
    <lineage>
        <taxon>Bacteria</taxon>
        <taxon>Bacillati</taxon>
        <taxon>Bacillota</taxon>
        <taxon>Bacilli</taxon>
        <taxon>Lactobacillales</taxon>
        <taxon>Enterococcaceae</taxon>
        <taxon>Enterococcus</taxon>
    </lineage>
</organism>
<dbReference type="RefSeq" id="WP_207701849.1">
    <property type="nucleotide sequence ID" value="NZ_JAFREL020000004.1"/>
</dbReference>
<keyword evidence="2" id="KW-1185">Reference proteome</keyword>
<comment type="caution">
    <text evidence="1">The sequence shown here is derived from an EMBL/GenBank/DDBJ whole genome shotgun (WGS) entry which is preliminary data.</text>
</comment>
<dbReference type="Proteomes" id="UP000664357">
    <property type="component" value="Unassembled WGS sequence"/>
</dbReference>
<evidence type="ECO:0008006" key="3">
    <source>
        <dbReference type="Google" id="ProtNLM"/>
    </source>
</evidence>
<accession>A0ABV0EYB1</accession>
<dbReference type="Pfam" id="PF22652">
    <property type="entry name" value="DUF7006"/>
    <property type="match status" value="1"/>
</dbReference>
<sequence>MKDETTINTSPILHICEYLRGLLQEREDLQNNFSPATFLENYSRLRMIEEKLLSISFGLNYPEIFEAPFMESLIRYCEKEYLQFFYDQRDNGLLNKQRSLFYTIWPDVPKHIIWETSWAELIDDTDKEIPLLEQYYYSLQNSGRKLLSQLSPESYHQLLPEILAVDAKCNLLFWFLAQSTSELLEKAEEILRIVEHDYKMAQEELLYPFSNTLKIELIYSQIA</sequence>
<name>A0ABV0EYB1_9ENTE</name>
<dbReference type="InterPro" id="IPR054275">
    <property type="entry name" value="DUF7006"/>
</dbReference>
<evidence type="ECO:0000313" key="2">
    <source>
        <dbReference type="Proteomes" id="UP000664357"/>
    </source>
</evidence>
<gene>
    <name evidence="1" type="ORF">JZO67_004234</name>
</gene>
<dbReference type="EMBL" id="JAFREL020000004">
    <property type="protein sequence ID" value="MEO1772252.1"/>
    <property type="molecule type" value="Genomic_DNA"/>
</dbReference>